<reference evidence="4 5" key="1">
    <citation type="submission" date="2014-02" db="EMBL/GenBank/DDBJ databases">
        <title>The small core and large imbalanced accessory genome model reveals a collaborative survival strategy of Sorangium cellulosum strains in nature.</title>
        <authorList>
            <person name="Han K."/>
            <person name="Peng R."/>
            <person name="Blom J."/>
            <person name="Li Y.-Z."/>
        </authorList>
    </citation>
    <scope>NUCLEOTIDE SEQUENCE [LARGE SCALE GENOMIC DNA]</scope>
    <source>
        <strain evidence="4 5">So0008-312</strain>
    </source>
</reference>
<evidence type="ECO:0000256" key="1">
    <source>
        <dbReference type="SAM" id="MobiDB-lite"/>
    </source>
</evidence>
<dbReference type="EMBL" id="JEMA01000978">
    <property type="protein sequence ID" value="KYF63667.1"/>
    <property type="molecule type" value="Genomic_DNA"/>
</dbReference>
<gene>
    <name evidence="4" type="ORF">BE15_19915</name>
</gene>
<comment type="caution">
    <text evidence="4">The sequence shown here is derived from an EMBL/GenBank/DDBJ whole genome shotgun (WGS) entry which is preliminary data.</text>
</comment>
<organism evidence="4 5">
    <name type="scientific">Sorangium cellulosum</name>
    <name type="common">Polyangium cellulosum</name>
    <dbReference type="NCBI Taxonomy" id="56"/>
    <lineage>
        <taxon>Bacteria</taxon>
        <taxon>Pseudomonadati</taxon>
        <taxon>Myxococcota</taxon>
        <taxon>Polyangia</taxon>
        <taxon>Polyangiales</taxon>
        <taxon>Polyangiaceae</taxon>
        <taxon>Sorangium</taxon>
    </lineage>
</organism>
<evidence type="ECO:0008006" key="6">
    <source>
        <dbReference type="Google" id="ProtNLM"/>
    </source>
</evidence>
<dbReference type="InterPro" id="IPR050361">
    <property type="entry name" value="MPP/UQCRC_Complex"/>
</dbReference>
<dbReference type="Proteomes" id="UP000075260">
    <property type="component" value="Unassembled WGS sequence"/>
</dbReference>
<protein>
    <recommendedName>
        <fullName evidence="6">Insulinase family protein</fullName>
    </recommendedName>
</protein>
<dbReference type="InterPro" id="IPR007863">
    <property type="entry name" value="Peptidase_M16_C"/>
</dbReference>
<dbReference type="InterPro" id="IPR011765">
    <property type="entry name" value="Pept_M16_N"/>
</dbReference>
<evidence type="ECO:0000313" key="4">
    <source>
        <dbReference type="EMBL" id="KYF63667.1"/>
    </source>
</evidence>
<dbReference type="Pfam" id="PF05193">
    <property type="entry name" value="Peptidase_M16_C"/>
    <property type="match status" value="1"/>
</dbReference>
<name>A0A150Q6R5_SORCE</name>
<dbReference type="Gene3D" id="3.30.830.10">
    <property type="entry name" value="Metalloenzyme, LuxS/M16 peptidase-like"/>
    <property type="match status" value="2"/>
</dbReference>
<dbReference type="RefSeq" id="WP_061612045.1">
    <property type="nucleotide sequence ID" value="NZ_JEMA01000978.1"/>
</dbReference>
<dbReference type="InterPro" id="IPR011249">
    <property type="entry name" value="Metalloenz_LuxS/M16"/>
</dbReference>
<sequence>MSQSVKSGLAWGAEGQGRGAPGGRVAPRDGAVLVETSHALPIVSIVVAFRSGSAYDPVGREGLARITARMLRRGAEGYSANEIEETIDALGGEFGADVATSATTVHFEVIKRSLDRFIDLGATLLARPTFSPTELARLLREAEAELIEARDSDRALCSRAFRRCLFAGHPYGRRIAGTIQTLRELTRDDVAAFYARHYTRRNAIVAISGDVEPAEAHAVAERLLSGLPEGEPVPDPVNEPEGRRGRCLVFVDKPERTQTQMVIGGLGTDAHDPDHMALLVANTAFGGTFSSRLMQEVRAKRGWSYGASSRAGFDRHRDAFTMWTAPAAQDAAACLSLQLGLLEALRREGVTEDELTFVKRYLVRSHAFEIDTARKRVHQRLEEILYDLPDGYHDAYVQRVEAVTLEEANAAVRRRIPEDDLVIGVVGTHAEIGEAVAASIPRLAEVKVEPYDLE</sequence>
<feature type="domain" description="Peptidase M16 C-terminal" evidence="3">
    <location>
        <begin position="185"/>
        <end position="360"/>
    </location>
</feature>
<feature type="region of interest" description="Disordered" evidence="1">
    <location>
        <begin position="1"/>
        <end position="24"/>
    </location>
</feature>
<dbReference type="OrthoDB" id="9811314at2"/>
<accession>A0A150Q6R5</accession>
<evidence type="ECO:0000313" key="5">
    <source>
        <dbReference type="Proteomes" id="UP000075260"/>
    </source>
</evidence>
<dbReference type="SUPFAM" id="SSF63411">
    <property type="entry name" value="LuxS/MPP-like metallohydrolase"/>
    <property type="match status" value="2"/>
</dbReference>
<evidence type="ECO:0000259" key="2">
    <source>
        <dbReference type="Pfam" id="PF00675"/>
    </source>
</evidence>
<evidence type="ECO:0000259" key="3">
    <source>
        <dbReference type="Pfam" id="PF05193"/>
    </source>
</evidence>
<dbReference type="PANTHER" id="PTHR11851:SF224">
    <property type="entry name" value="PROCESSING PROTEASE"/>
    <property type="match status" value="1"/>
</dbReference>
<dbReference type="AlphaFoldDB" id="A0A150Q6R5"/>
<dbReference type="PANTHER" id="PTHR11851">
    <property type="entry name" value="METALLOPROTEASE"/>
    <property type="match status" value="1"/>
</dbReference>
<dbReference type="Pfam" id="PF00675">
    <property type="entry name" value="Peptidase_M16"/>
    <property type="match status" value="1"/>
</dbReference>
<proteinExistence type="predicted"/>
<feature type="domain" description="Peptidase M16 N-terminal" evidence="2">
    <location>
        <begin position="32"/>
        <end position="178"/>
    </location>
</feature>
<dbReference type="GO" id="GO:0046872">
    <property type="term" value="F:metal ion binding"/>
    <property type="evidence" value="ECO:0007669"/>
    <property type="project" value="InterPro"/>
</dbReference>